<accession>A0AAN6WYE4</accession>
<comment type="caution">
    <text evidence="3">The sequence shown here is derived from an EMBL/GenBank/DDBJ whole genome shotgun (WGS) entry which is preliminary data.</text>
</comment>
<proteinExistence type="predicted"/>
<dbReference type="EMBL" id="MU864365">
    <property type="protein sequence ID" value="KAK4190499.1"/>
    <property type="molecule type" value="Genomic_DNA"/>
</dbReference>
<feature type="region of interest" description="Disordered" evidence="1">
    <location>
        <begin position="70"/>
        <end position="99"/>
    </location>
</feature>
<keyword evidence="4" id="KW-1185">Reference proteome</keyword>
<evidence type="ECO:0000256" key="1">
    <source>
        <dbReference type="SAM" id="MobiDB-lite"/>
    </source>
</evidence>
<dbReference type="AlphaFoldDB" id="A0AAN6WYE4"/>
<evidence type="ECO:0000313" key="4">
    <source>
        <dbReference type="Proteomes" id="UP001302126"/>
    </source>
</evidence>
<gene>
    <name evidence="3" type="ORF">QBC35DRAFT_70133</name>
</gene>
<feature type="compositionally biased region" description="Polar residues" evidence="1">
    <location>
        <begin position="427"/>
        <end position="439"/>
    </location>
</feature>
<feature type="signal peptide" evidence="2">
    <location>
        <begin position="1"/>
        <end position="17"/>
    </location>
</feature>
<evidence type="ECO:0000313" key="3">
    <source>
        <dbReference type="EMBL" id="KAK4190499.1"/>
    </source>
</evidence>
<reference evidence="3" key="1">
    <citation type="journal article" date="2023" name="Mol. Phylogenet. Evol.">
        <title>Genome-scale phylogeny and comparative genomics of the fungal order Sordariales.</title>
        <authorList>
            <person name="Hensen N."/>
            <person name="Bonometti L."/>
            <person name="Westerberg I."/>
            <person name="Brannstrom I.O."/>
            <person name="Guillou S."/>
            <person name="Cros-Aarteil S."/>
            <person name="Calhoun S."/>
            <person name="Haridas S."/>
            <person name="Kuo A."/>
            <person name="Mondo S."/>
            <person name="Pangilinan J."/>
            <person name="Riley R."/>
            <person name="LaButti K."/>
            <person name="Andreopoulos B."/>
            <person name="Lipzen A."/>
            <person name="Chen C."/>
            <person name="Yan M."/>
            <person name="Daum C."/>
            <person name="Ng V."/>
            <person name="Clum A."/>
            <person name="Steindorff A."/>
            <person name="Ohm R.A."/>
            <person name="Martin F."/>
            <person name="Silar P."/>
            <person name="Natvig D.O."/>
            <person name="Lalanne C."/>
            <person name="Gautier V."/>
            <person name="Ament-Velasquez S.L."/>
            <person name="Kruys A."/>
            <person name="Hutchinson M.I."/>
            <person name="Powell A.J."/>
            <person name="Barry K."/>
            <person name="Miller A.N."/>
            <person name="Grigoriev I.V."/>
            <person name="Debuchy R."/>
            <person name="Gladieux P."/>
            <person name="Hiltunen Thoren M."/>
            <person name="Johannesson H."/>
        </authorList>
    </citation>
    <scope>NUCLEOTIDE SEQUENCE</scope>
    <source>
        <strain evidence="3">PSN309</strain>
    </source>
</reference>
<reference evidence="3" key="2">
    <citation type="submission" date="2023-05" db="EMBL/GenBank/DDBJ databases">
        <authorList>
            <consortium name="Lawrence Berkeley National Laboratory"/>
            <person name="Steindorff A."/>
            <person name="Hensen N."/>
            <person name="Bonometti L."/>
            <person name="Westerberg I."/>
            <person name="Brannstrom I.O."/>
            <person name="Guillou S."/>
            <person name="Cros-Aarteil S."/>
            <person name="Calhoun S."/>
            <person name="Haridas S."/>
            <person name="Kuo A."/>
            <person name="Mondo S."/>
            <person name="Pangilinan J."/>
            <person name="Riley R."/>
            <person name="Labutti K."/>
            <person name="Andreopoulos B."/>
            <person name="Lipzen A."/>
            <person name="Chen C."/>
            <person name="Yanf M."/>
            <person name="Daum C."/>
            <person name="Ng V."/>
            <person name="Clum A."/>
            <person name="Ohm R."/>
            <person name="Martin F."/>
            <person name="Silar P."/>
            <person name="Natvig D."/>
            <person name="Lalanne C."/>
            <person name="Gautier V."/>
            <person name="Ament-Velasquez S.L."/>
            <person name="Kruys A."/>
            <person name="Hutchinson M.I."/>
            <person name="Powell A.J."/>
            <person name="Barry K."/>
            <person name="Miller A.N."/>
            <person name="Grigoriev I.V."/>
            <person name="Debuchy R."/>
            <person name="Gladieux P."/>
            <person name="Thoren M.H."/>
            <person name="Johannesson H."/>
        </authorList>
    </citation>
    <scope>NUCLEOTIDE SEQUENCE</scope>
    <source>
        <strain evidence="3">PSN309</strain>
    </source>
</reference>
<organism evidence="3 4">
    <name type="scientific">Podospora australis</name>
    <dbReference type="NCBI Taxonomy" id="1536484"/>
    <lineage>
        <taxon>Eukaryota</taxon>
        <taxon>Fungi</taxon>
        <taxon>Dikarya</taxon>
        <taxon>Ascomycota</taxon>
        <taxon>Pezizomycotina</taxon>
        <taxon>Sordariomycetes</taxon>
        <taxon>Sordariomycetidae</taxon>
        <taxon>Sordariales</taxon>
        <taxon>Podosporaceae</taxon>
        <taxon>Podospora</taxon>
    </lineage>
</organism>
<protein>
    <submittedName>
        <fullName evidence="3">Uncharacterized protein</fullName>
    </submittedName>
</protein>
<feature type="region of interest" description="Disordered" evidence="1">
    <location>
        <begin position="321"/>
        <end position="475"/>
    </location>
</feature>
<keyword evidence="2" id="KW-0732">Signal</keyword>
<dbReference type="Proteomes" id="UP001302126">
    <property type="component" value="Unassembled WGS sequence"/>
</dbReference>
<feature type="compositionally biased region" description="Low complexity" evidence="1">
    <location>
        <begin position="339"/>
        <end position="359"/>
    </location>
</feature>
<feature type="chain" id="PRO_5042832508" evidence="2">
    <location>
        <begin position="18"/>
        <end position="475"/>
    </location>
</feature>
<sequence>MSYLVAAQSALFYFLACTPCTKVMHVHKTNQQAKREREEKARVVMEQPHLYQQPDPFQTNPYWQEEIRMGPSLPKKGKGGDRASHSMSQRRLTAASRDGGASIGAGNSFVINMGSPPGSISGPRPSTSLTISPTINTSRVGSTPTVVNDVDIVSPTLSQTVSVSTADDWNTKPYQREDEGLWGQDIEVTRKGQKIMDALKQAGSSAGRFVESKFGLEKQVTEEDRYNFYCTPRNPPVNEYHPPVVSSKPAHKGALHWMLQPPPPAKVMEGKVPVSRSGSLMSVQSRRTVSTMATMDGRSSLGRIVGEKAFEARVRRGETPYDGELRSSASLSRTKSRRTVASTVRTRSGRTARGNSFSTESDDSSEEFERQRRRRRNRRPVFTPEVNSDEESEPKQKISELSPAPATHAALRPKLSTIMSSGDHVKSVSSQTDKTSPVSHASPLQEVTNAEPTEPSVTKPLSKVAIAEENTTQNA</sequence>
<evidence type="ECO:0000256" key="2">
    <source>
        <dbReference type="SAM" id="SignalP"/>
    </source>
</evidence>
<name>A0AAN6WYE4_9PEZI</name>